<dbReference type="Proteomes" id="UP001501116">
    <property type="component" value="Unassembled WGS sequence"/>
</dbReference>
<reference evidence="2 3" key="1">
    <citation type="journal article" date="2019" name="Int. J. Syst. Evol. Microbiol.">
        <title>The Global Catalogue of Microorganisms (GCM) 10K type strain sequencing project: providing services to taxonomists for standard genome sequencing and annotation.</title>
        <authorList>
            <consortium name="The Broad Institute Genomics Platform"/>
            <consortium name="The Broad Institute Genome Sequencing Center for Infectious Disease"/>
            <person name="Wu L."/>
            <person name="Ma J."/>
        </authorList>
    </citation>
    <scope>NUCLEOTIDE SEQUENCE [LARGE SCALE GENOMIC DNA]</scope>
    <source>
        <strain evidence="2 3">JCM 14545</strain>
    </source>
</reference>
<dbReference type="Gene3D" id="2.40.128.150">
    <property type="entry name" value="Cysteine proteinases"/>
    <property type="match status" value="1"/>
</dbReference>
<keyword evidence="3" id="KW-1185">Reference proteome</keyword>
<dbReference type="InterPro" id="IPR038765">
    <property type="entry name" value="Papain-like_cys_pep_sf"/>
</dbReference>
<comment type="similarity">
    <text evidence="1">Belongs to the arylamine N-acetyltransferase family.</text>
</comment>
<organism evidence="2 3">
    <name type="scientific">Amycolatopsis minnesotensis</name>
    <dbReference type="NCBI Taxonomy" id="337894"/>
    <lineage>
        <taxon>Bacteria</taxon>
        <taxon>Bacillati</taxon>
        <taxon>Actinomycetota</taxon>
        <taxon>Actinomycetes</taxon>
        <taxon>Pseudonocardiales</taxon>
        <taxon>Pseudonocardiaceae</taxon>
        <taxon>Amycolatopsis</taxon>
    </lineage>
</organism>
<dbReference type="PANTHER" id="PTHR11786:SF0">
    <property type="entry name" value="ARYLAMINE N-ACETYLTRANSFERASE 4-RELATED"/>
    <property type="match status" value="1"/>
</dbReference>
<dbReference type="RefSeq" id="WP_344427946.1">
    <property type="nucleotide sequence ID" value="NZ_BAAANN010000032.1"/>
</dbReference>
<dbReference type="InterPro" id="IPR001447">
    <property type="entry name" value="Arylamine_N-AcTrfase"/>
</dbReference>
<name>A0ABN2S4F1_9PSEU</name>
<dbReference type="Gene3D" id="3.30.2140.10">
    <property type="entry name" value="Arylamine N-acetyltransferase"/>
    <property type="match status" value="1"/>
</dbReference>
<gene>
    <name evidence="2" type="ORF">GCM10009754_65900</name>
</gene>
<sequence>MSEIWHGEQLDLDAYLAKVGFTGAVEPTAEALAALHAAHVGGIGFENVDMLLKRPYRLGVEDLQDKLVRRSRGATCSEHTTLFGAVLDRIGFGVTGLSGRILMGSGKIRPATHGLLRVETAETADTGRVWACDVGFGGGPLAPIELADGAEASSGVWSYRLAKGRTELGGERWTLSSVRDGAWIDIHAFTLDPRYPADYQLTSHFIATHPKSPFAGRLFAQRMLPESLLILDDTRLTVNTPDGVREERAIEPREIPSTLADAVGVTLDADEAAGLVAFLEAKRAREPVA</sequence>
<dbReference type="SUPFAM" id="SSF54001">
    <property type="entry name" value="Cysteine proteinases"/>
    <property type="match status" value="1"/>
</dbReference>
<protein>
    <submittedName>
        <fullName evidence="2">Arylamine N-acetyltransferase</fullName>
    </submittedName>
</protein>
<proteinExistence type="inferred from homology"/>
<accession>A0ABN2S4F1</accession>
<comment type="caution">
    <text evidence="2">The sequence shown here is derived from an EMBL/GenBank/DDBJ whole genome shotgun (WGS) entry which is preliminary data.</text>
</comment>
<dbReference type="EMBL" id="BAAANN010000032">
    <property type="protein sequence ID" value="GAA1980157.1"/>
    <property type="molecule type" value="Genomic_DNA"/>
</dbReference>
<evidence type="ECO:0000313" key="3">
    <source>
        <dbReference type="Proteomes" id="UP001501116"/>
    </source>
</evidence>
<evidence type="ECO:0000313" key="2">
    <source>
        <dbReference type="EMBL" id="GAA1980157.1"/>
    </source>
</evidence>
<evidence type="ECO:0000256" key="1">
    <source>
        <dbReference type="ARBA" id="ARBA00006547"/>
    </source>
</evidence>
<dbReference type="PANTHER" id="PTHR11786">
    <property type="entry name" value="N-HYDROXYARYLAMINE O-ACETYLTRANSFERASE"/>
    <property type="match status" value="1"/>
</dbReference>
<dbReference type="Pfam" id="PF00797">
    <property type="entry name" value="Acetyltransf_2"/>
    <property type="match status" value="1"/>
</dbReference>